<feature type="region of interest" description="Disordered" evidence="5">
    <location>
        <begin position="507"/>
        <end position="575"/>
    </location>
</feature>
<dbReference type="PANTHER" id="PTHR12570">
    <property type="match status" value="1"/>
</dbReference>
<organism evidence="7 8">
    <name type="scientific">Exophiala mesophila</name>
    <name type="common">Black yeast-like fungus</name>
    <dbReference type="NCBI Taxonomy" id="212818"/>
    <lineage>
        <taxon>Eukaryota</taxon>
        <taxon>Fungi</taxon>
        <taxon>Dikarya</taxon>
        <taxon>Ascomycota</taxon>
        <taxon>Pezizomycotina</taxon>
        <taxon>Eurotiomycetes</taxon>
        <taxon>Chaetothyriomycetidae</taxon>
        <taxon>Chaetothyriales</taxon>
        <taxon>Herpotrichiellaceae</taxon>
        <taxon>Exophiala</taxon>
    </lineage>
</organism>
<reference evidence="7 8" key="1">
    <citation type="submission" date="2017-03" db="EMBL/GenBank/DDBJ databases">
        <title>Genomes of endolithic fungi from Antarctica.</title>
        <authorList>
            <person name="Coleine C."/>
            <person name="Masonjones S."/>
            <person name="Stajich J.E."/>
        </authorList>
    </citation>
    <scope>NUCLEOTIDE SEQUENCE [LARGE SCALE GENOMIC DNA]</scope>
    <source>
        <strain evidence="7 8">CCFEE 6314</strain>
    </source>
</reference>
<proteinExistence type="predicted"/>
<comment type="caution">
    <text evidence="7">The sequence shown here is derived from an EMBL/GenBank/DDBJ whole genome shotgun (WGS) entry which is preliminary data.</text>
</comment>
<keyword evidence="3 6" id="KW-1133">Transmembrane helix</keyword>
<dbReference type="Pfam" id="PF05653">
    <property type="entry name" value="Mg_trans_NIPA"/>
    <property type="match status" value="1"/>
</dbReference>
<comment type="subcellular location">
    <subcellularLocation>
        <location evidence="1">Endoplasmic reticulum membrane</location>
        <topology evidence="1">Multi-pass membrane protein</topology>
    </subcellularLocation>
</comment>
<dbReference type="InterPro" id="IPR008521">
    <property type="entry name" value="Mg_trans_NIPA"/>
</dbReference>
<feature type="region of interest" description="Disordered" evidence="5">
    <location>
        <begin position="421"/>
        <end position="471"/>
    </location>
</feature>
<protein>
    <submittedName>
        <fullName evidence="7">Uncharacterized protein</fullName>
    </submittedName>
</protein>
<dbReference type="OrthoDB" id="165382at2759"/>
<feature type="region of interest" description="Disordered" evidence="5">
    <location>
        <begin position="80"/>
        <end position="149"/>
    </location>
</feature>
<evidence type="ECO:0000313" key="8">
    <source>
        <dbReference type="Proteomes" id="UP000288859"/>
    </source>
</evidence>
<dbReference type="EMBL" id="NAJM01000019">
    <property type="protein sequence ID" value="RVX71136.1"/>
    <property type="molecule type" value="Genomic_DNA"/>
</dbReference>
<evidence type="ECO:0000256" key="5">
    <source>
        <dbReference type="SAM" id="MobiDB-lite"/>
    </source>
</evidence>
<dbReference type="AlphaFoldDB" id="A0A438N5U7"/>
<feature type="transmembrane region" description="Helical" evidence="6">
    <location>
        <begin position="344"/>
        <end position="363"/>
    </location>
</feature>
<feature type="compositionally biased region" description="Basic and acidic residues" evidence="5">
    <location>
        <begin position="653"/>
        <end position="662"/>
    </location>
</feature>
<accession>A0A438N5U7</accession>
<gene>
    <name evidence="7" type="ORF">B0A52_03502</name>
</gene>
<evidence type="ECO:0000256" key="3">
    <source>
        <dbReference type="ARBA" id="ARBA00022989"/>
    </source>
</evidence>
<dbReference type="SUPFAM" id="SSF103481">
    <property type="entry name" value="Multidrug resistance efflux transporter EmrE"/>
    <property type="match status" value="1"/>
</dbReference>
<feature type="compositionally biased region" description="Basic and acidic residues" evidence="5">
    <location>
        <begin position="421"/>
        <end position="435"/>
    </location>
</feature>
<dbReference type="InterPro" id="IPR037185">
    <property type="entry name" value="EmrE-like"/>
</dbReference>
<keyword evidence="4 6" id="KW-0472">Membrane</keyword>
<feature type="compositionally biased region" description="Polar residues" evidence="5">
    <location>
        <begin position="718"/>
        <end position="728"/>
    </location>
</feature>
<evidence type="ECO:0000313" key="7">
    <source>
        <dbReference type="EMBL" id="RVX71136.1"/>
    </source>
</evidence>
<evidence type="ECO:0000256" key="2">
    <source>
        <dbReference type="ARBA" id="ARBA00022692"/>
    </source>
</evidence>
<dbReference type="Proteomes" id="UP000288859">
    <property type="component" value="Unassembled WGS sequence"/>
</dbReference>
<dbReference type="PANTHER" id="PTHR12570:SF65">
    <property type="entry name" value="MAGNESIUM TRANSPORTER NIPA9-RELATED"/>
    <property type="match status" value="1"/>
</dbReference>
<feature type="transmembrane region" description="Helical" evidence="6">
    <location>
        <begin position="41"/>
        <end position="61"/>
    </location>
</feature>
<dbReference type="GO" id="GO:0016020">
    <property type="term" value="C:membrane"/>
    <property type="evidence" value="ECO:0007669"/>
    <property type="project" value="UniProtKB-SubCell"/>
</dbReference>
<feature type="transmembrane region" description="Helical" evidence="6">
    <location>
        <begin position="312"/>
        <end position="332"/>
    </location>
</feature>
<dbReference type="VEuPathDB" id="FungiDB:PV10_06095"/>
<evidence type="ECO:0000256" key="6">
    <source>
        <dbReference type="SAM" id="Phobius"/>
    </source>
</evidence>
<feature type="transmembrane region" description="Helical" evidence="6">
    <location>
        <begin position="157"/>
        <end position="177"/>
    </location>
</feature>
<evidence type="ECO:0000256" key="1">
    <source>
        <dbReference type="ARBA" id="ARBA00004477"/>
    </source>
</evidence>
<feature type="region of interest" description="Disordered" evidence="5">
    <location>
        <begin position="608"/>
        <end position="667"/>
    </location>
</feature>
<feature type="transmembrane region" description="Helical" evidence="6">
    <location>
        <begin position="250"/>
        <end position="268"/>
    </location>
</feature>
<name>A0A438N5U7_EXOME</name>
<sequence length="728" mass="79804">MRIPLSAVLAAPSSIDRLYPLPLLGDGHSQPGEGDSPIREWSSFIGISTAIVGNLLISFALNTQRYAHIRIEREHKAARQAARTNGLTTGNSGGYGTLPQGETAEARVRARLSSRPIREENDEPSLRPSLQSANSRHHQEKDEEEDGGRESYLKSPYWWLGLVLMIIGEAGNFLAYGFAPASIVSPLGVVALISNCMIAPLMLKERFRKRDLGGVLVAITGAVVVVLSANTSEEKFGPDELWRTIKRWEFLLYVILTFVAIVALMWASPKYGRRTILVDLGLVGLFGGYTALSTKGVASLLSASLYKAFAFPITYFLIAVLVVSALMQIRYLNRALQIYDSTQVIPTQFVLFTLSVILGSAVLYRDFEHTTGDQATKFIIGCLFTFFGVYLITSQRDEDNDEDAGDEDDEDEVIHLIDEHGEAIDERTPLKHESRPSTSQLTIGQHDGGVSDGLRTPRRNSNASSSIPSIAVTPAESFDHPLEHMFQPPTDETETQLPPRTPQISRIQAESGATPFFTPSTSSQGLQRSMSTPAESETPSRPPPPLQHPTTSPGQATPDVLVETSDFSPEPGFLTRSARGSISRLLPGPLLPPLSSSLSALVADSLLRGEGSPRSVRVALRRGRSARQQSWQEDHRRRMTTVGDDDNPLLPRSSEDLSRSQTRDTMPLPAVRDIIEGQLDQETRRTRLRALSETLSGMIGRGKGKRRDVDVDVDEESSGTPSRNQSSS</sequence>
<feature type="region of interest" description="Disordered" evidence="5">
    <location>
        <begin position="693"/>
        <end position="728"/>
    </location>
</feature>
<keyword evidence="2 6" id="KW-0812">Transmembrane</keyword>
<feature type="transmembrane region" description="Helical" evidence="6">
    <location>
        <begin position="212"/>
        <end position="230"/>
    </location>
</feature>
<feature type="transmembrane region" description="Helical" evidence="6">
    <location>
        <begin position="375"/>
        <end position="393"/>
    </location>
</feature>
<evidence type="ECO:0000256" key="4">
    <source>
        <dbReference type="ARBA" id="ARBA00023136"/>
    </source>
</evidence>
<dbReference type="GO" id="GO:0015095">
    <property type="term" value="F:magnesium ion transmembrane transporter activity"/>
    <property type="evidence" value="ECO:0007669"/>
    <property type="project" value="InterPro"/>
</dbReference>
<feature type="compositionally biased region" description="Polar residues" evidence="5">
    <location>
        <begin position="517"/>
        <end position="537"/>
    </location>
</feature>
<feature type="compositionally biased region" description="Low complexity" evidence="5">
    <location>
        <begin position="459"/>
        <end position="471"/>
    </location>
</feature>